<sequence length="389" mass="43991">MSLQRRSTLFRYAIASLLVKSSVEFVAPRATCWSGYYYLLIRPRHQHDERFAAESSNHHHHHQIKVTLQRRDGFQTYLPSSYSSSEDTTSSISQPPSSTTSGSSAVRSQRPLPTDSDKLQMISFYKFTPLANPEECRDTLFEKIQEIPGLCGSIYLAQEGINGQMAVPPHHLDELLEACSSSLSSLDLFVDEKPNLGDVVPISTPTFDKLIVRTRDYVLRDGIDSEIGRTLDWSDAGPELEADEWHEAVMNRGSDNKIKNKNNSMGALLDCRNLYESEEGTFRGATPLETDNFQDSWSQLDGMTKDLSKDEPVYIFCTGGIRCVKVGAYLKQHLGFDNVKRLKNGIIGYQKWAEENPGEPSAWEGENFLFDKRWSENKGEVNEETIEKE</sequence>
<evidence type="ECO:0000259" key="2">
    <source>
        <dbReference type="PROSITE" id="PS50206"/>
    </source>
</evidence>
<organism evidence="3 4">
    <name type="scientific">Cylindrotheca closterium</name>
    <dbReference type="NCBI Taxonomy" id="2856"/>
    <lineage>
        <taxon>Eukaryota</taxon>
        <taxon>Sar</taxon>
        <taxon>Stramenopiles</taxon>
        <taxon>Ochrophyta</taxon>
        <taxon>Bacillariophyta</taxon>
        <taxon>Bacillariophyceae</taxon>
        <taxon>Bacillariophycidae</taxon>
        <taxon>Bacillariales</taxon>
        <taxon>Bacillariaceae</taxon>
        <taxon>Cylindrotheca</taxon>
    </lineage>
</organism>
<proteinExistence type="predicted"/>
<dbReference type="InterPro" id="IPR001763">
    <property type="entry name" value="Rhodanese-like_dom"/>
</dbReference>
<dbReference type="InterPro" id="IPR036873">
    <property type="entry name" value="Rhodanese-like_dom_sf"/>
</dbReference>
<keyword evidence="4" id="KW-1185">Reference proteome</keyword>
<name>A0AAD2G750_9STRA</name>
<dbReference type="EMBL" id="CAKOGP040002202">
    <property type="protein sequence ID" value="CAJ1965287.1"/>
    <property type="molecule type" value="Genomic_DNA"/>
</dbReference>
<feature type="domain" description="Rhodanese" evidence="2">
    <location>
        <begin position="262"/>
        <end position="351"/>
    </location>
</feature>
<feature type="region of interest" description="Disordered" evidence="1">
    <location>
        <begin position="79"/>
        <end position="114"/>
    </location>
</feature>
<dbReference type="PANTHER" id="PTHR43846:SF1">
    <property type="entry name" value="TRNA URIDINE(34) HYDROXYLASE"/>
    <property type="match status" value="1"/>
</dbReference>
<comment type="caution">
    <text evidence="3">The sequence shown here is derived from an EMBL/GenBank/DDBJ whole genome shotgun (WGS) entry which is preliminary data.</text>
</comment>
<evidence type="ECO:0000313" key="3">
    <source>
        <dbReference type="EMBL" id="CAJ1965287.1"/>
    </source>
</evidence>
<accession>A0AAD2G750</accession>
<dbReference type="Pfam" id="PF17773">
    <property type="entry name" value="UPF0176_N"/>
    <property type="match status" value="1"/>
</dbReference>
<dbReference type="Pfam" id="PF00581">
    <property type="entry name" value="Rhodanese"/>
    <property type="match status" value="1"/>
</dbReference>
<dbReference type="SUPFAM" id="SSF52821">
    <property type="entry name" value="Rhodanese/Cell cycle control phosphatase"/>
    <property type="match status" value="1"/>
</dbReference>
<dbReference type="InterPro" id="IPR040503">
    <property type="entry name" value="TRHO_N"/>
</dbReference>
<reference evidence="3" key="1">
    <citation type="submission" date="2023-08" db="EMBL/GenBank/DDBJ databases">
        <authorList>
            <person name="Audoor S."/>
            <person name="Bilcke G."/>
        </authorList>
    </citation>
    <scope>NUCLEOTIDE SEQUENCE</scope>
</reference>
<protein>
    <recommendedName>
        <fullName evidence="2">Rhodanese domain-containing protein</fullName>
    </recommendedName>
</protein>
<dbReference type="Gene3D" id="3.30.70.100">
    <property type="match status" value="1"/>
</dbReference>
<dbReference type="AlphaFoldDB" id="A0AAD2G750"/>
<dbReference type="PROSITE" id="PS50206">
    <property type="entry name" value="RHODANESE_3"/>
    <property type="match status" value="1"/>
</dbReference>
<dbReference type="SMART" id="SM00450">
    <property type="entry name" value="RHOD"/>
    <property type="match status" value="1"/>
</dbReference>
<dbReference type="Gene3D" id="3.40.250.10">
    <property type="entry name" value="Rhodanese-like domain"/>
    <property type="match status" value="1"/>
</dbReference>
<gene>
    <name evidence="3" type="ORF">CYCCA115_LOCUS21041</name>
</gene>
<dbReference type="PANTHER" id="PTHR43846">
    <property type="entry name" value="UPF0176 PROTEIN YCEA"/>
    <property type="match status" value="1"/>
</dbReference>
<evidence type="ECO:0000256" key="1">
    <source>
        <dbReference type="SAM" id="MobiDB-lite"/>
    </source>
</evidence>
<feature type="compositionally biased region" description="Low complexity" evidence="1">
    <location>
        <begin position="80"/>
        <end position="104"/>
    </location>
</feature>
<dbReference type="Proteomes" id="UP001295423">
    <property type="component" value="Unassembled WGS sequence"/>
</dbReference>
<evidence type="ECO:0000313" key="4">
    <source>
        <dbReference type="Proteomes" id="UP001295423"/>
    </source>
</evidence>